<dbReference type="Proteomes" id="UP001059380">
    <property type="component" value="Chromosome"/>
</dbReference>
<name>A0A9J7BLM6_9BACT</name>
<gene>
    <name evidence="1" type="ORF">MOP44_24890</name>
</gene>
<keyword evidence="2" id="KW-1185">Reference proteome</keyword>
<evidence type="ECO:0000313" key="1">
    <source>
        <dbReference type="EMBL" id="UWZ83788.1"/>
    </source>
</evidence>
<dbReference type="RefSeq" id="WP_260793212.1">
    <property type="nucleotide sequence ID" value="NZ_CP093313.1"/>
</dbReference>
<protein>
    <submittedName>
        <fullName evidence="1">Uncharacterized protein</fullName>
    </submittedName>
</protein>
<dbReference type="EMBL" id="CP093313">
    <property type="protein sequence ID" value="UWZ83788.1"/>
    <property type="molecule type" value="Genomic_DNA"/>
</dbReference>
<reference evidence="1" key="1">
    <citation type="submission" date="2021-04" db="EMBL/GenBank/DDBJ databases">
        <title>Phylogenetic analysis of Acidobacteriaceae.</title>
        <authorList>
            <person name="Qiu L."/>
            <person name="Zhang Q."/>
        </authorList>
    </citation>
    <scope>NUCLEOTIDE SEQUENCE</scope>
    <source>
        <strain evidence="1">DSM 25168</strain>
    </source>
</reference>
<sequence length="113" mass="12531">MVVKAQSKGQGLSGIHVGSDNVRRYFPKTVSTIELQLDHLRIQCGLAPDFWQGQPEIYDPRLCAWLETKHMHASRNRTPVPLAMIPAGENAFRLQPVSAVSLQRGKVANRTAA</sequence>
<proteinExistence type="predicted"/>
<accession>A0A9J7BLM6</accession>
<dbReference type="AlphaFoldDB" id="A0A9J7BLM6"/>
<dbReference type="KEGG" id="orp:MOP44_24890"/>
<evidence type="ECO:0000313" key="2">
    <source>
        <dbReference type="Proteomes" id="UP001059380"/>
    </source>
</evidence>
<organism evidence="1 2">
    <name type="scientific">Occallatibacter riparius</name>
    <dbReference type="NCBI Taxonomy" id="1002689"/>
    <lineage>
        <taxon>Bacteria</taxon>
        <taxon>Pseudomonadati</taxon>
        <taxon>Acidobacteriota</taxon>
        <taxon>Terriglobia</taxon>
        <taxon>Terriglobales</taxon>
        <taxon>Acidobacteriaceae</taxon>
        <taxon>Occallatibacter</taxon>
    </lineage>
</organism>